<evidence type="ECO:0000313" key="2">
    <source>
        <dbReference type="EMBL" id="GAA0477257.1"/>
    </source>
</evidence>
<dbReference type="AlphaFoldDB" id="A0AAV3SKU4"/>
<dbReference type="EMBL" id="CP095005">
    <property type="protein sequence ID" value="UOO95456.1"/>
    <property type="molecule type" value="Genomic_DNA"/>
</dbReference>
<name>A0AAV3SKU4_HALDO</name>
<evidence type="ECO:0000313" key="5">
    <source>
        <dbReference type="Proteomes" id="UP001500962"/>
    </source>
</evidence>
<evidence type="ECO:0000259" key="1">
    <source>
        <dbReference type="Pfam" id="PF13185"/>
    </source>
</evidence>
<gene>
    <name evidence="2" type="ORF">GCM10008985_37010</name>
    <name evidence="3" type="ORF">MUK72_01805</name>
</gene>
<proteinExistence type="predicted"/>
<keyword evidence="4" id="KW-1185">Reference proteome</keyword>
<organism evidence="2 5">
    <name type="scientific">Halococcus dombrowskii</name>
    <dbReference type="NCBI Taxonomy" id="179637"/>
    <lineage>
        <taxon>Archaea</taxon>
        <taxon>Methanobacteriati</taxon>
        <taxon>Methanobacteriota</taxon>
        <taxon>Stenosarchaea group</taxon>
        <taxon>Halobacteria</taxon>
        <taxon>Halobacteriales</taxon>
        <taxon>Halococcaceae</taxon>
        <taxon>Halococcus</taxon>
    </lineage>
</organism>
<dbReference type="GeneID" id="71760543"/>
<dbReference type="InterPro" id="IPR003018">
    <property type="entry name" value="GAF"/>
</dbReference>
<sequence>MSDERTPSTIEPDPDEETAAVLRETVEAFDCTSGTLHRRDGDELTLVASVDIPESVLSRIERIPIGKGMAGLAAERAEPVDVCNLQTDDSGVAEEGARATGMEGSLAAPIFGADDRVEGTIGIAKPERYEFRADEREELMTVGRRVLDHDDA</sequence>
<dbReference type="Pfam" id="PF13185">
    <property type="entry name" value="GAF_2"/>
    <property type="match status" value="1"/>
</dbReference>
<dbReference type="InterPro" id="IPR029016">
    <property type="entry name" value="GAF-like_dom_sf"/>
</dbReference>
<reference evidence="2" key="3">
    <citation type="submission" date="2023-12" db="EMBL/GenBank/DDBJ databases">
        <authorList>
            <person name="Sun Q."/>
            <person name="Inoue M."/>
        </authorList>
    </citation>
    <scope>NUCLEOTIDE SEQUENCE</scope>
    <source>
        <strain evidence="2">JCM 12289</strain>
    </source>
</reference>
<dbReference type="Proteomes" id="UP001500962">
    <property type="component" value="Unassembled WGS sequence"/>
</dbReference>
<evidence type="ECO:0000313" key="4">
    <source>
        <dbReference type="Proteomes" id="UP000830542"/>
    </source>
</evidence>
<dbReference type="SUPFAM" id="SSF55781">
    <property type="entry name" value="GAF domain-like"/>
    <property type="match status" value="1"/>
</dbReference>
<evidence type="ECO:0000313" key="3">
    <source>
        <dbReference type="EMBL" id="UOO95456.1"/>
    </source>
</evidence>
<accession>A0AAV3SKU4</accession>
<feature type="domain" description="GAF" evidence="1">
    <location>
        <begin position="13"/>
        <end position="143"/>
    </location>
</feature>
<reference evidence="3" key="2">
    <citation type="submission" date="2022-04" db="EMBL/GenBank/DDBJ databases">
        <title>Sequencing and genomic assembly of Halococcus dombrowskii.</title>
        <authorList>
            <person name="Lim S.W."/>
            <person name="MacLea K.S."/>
        </authorList>
    </citation>
    <scope>NUCLEOTIDE SEQUENCE</scope>
    <source>
        <strain evidence="3">H4</strain>
    </source>
</reference>
<dbReference type="RefSeq" id="WP_244703242.1">
    <property type="nucleotide sequence ID" value="NZ_BAAADN010000089.1"/>
</dbReference>
<dbReference type="Gene3D" id="3.30.450.40">
    <property type="match status" value="1"/>
</dbReference>
<reference evidence="2" key="1">
    <citation type="journal article" date="2014" name="Int. J. Syst. Evol. Microbiol.">
        <title>Complete genome sequence of Corynebacterium casei LMG S-19264T (=DSM 44701T), isolated from a smear-ripened cheese.</title>
        <authorList>
            <consortium name="US DOE Joint Genome Institute (JGI-PGF)"/>
            <person name="Walter F."/>
            <person name="Albersmeier A."/>
            <person name="Kalinowski J."/>
            <person name="Ruckert C."/>
        </authorList>
    </citation>
    <scope>NUCLEOTIDE SEQUENCE</scope>
    <source>
        <strain evidence="2">JCM 12289</strain>
    </source>
</reference>
<dbReference type="Proteomes" id="UP000830542">
    <property type="component" value="Chromosome"/>
</dbReference>
<dbReference type="KEGG" id="hdo:MUK72_01805"/>
<dbReference type="EMBL" id="BAAADN010000089">
    <property type="protein sequence ID" value="GAA0477257.1"/>
    <property type="molecule type" value="Genomic_DNA"/>
</dbReference>
<protein>
    <submittedName>
        <fullName evidence="3">GAF domain-containing protein</fullName>
    </submittedName>
</protein>